<dbReference type="InterPro" id="IPR003593">
    <property type="entry name" value="AAA+_ATPase"/>
</dbReference>
<dbReference type="SMART" id="SM00382">
    <property type="entry name" value="AAA"/>
    <property type="match status" value="1"/>
</dbReference>
<dbReference type="SUPFAM" id="SSF52540">
    <property type="entry name" value="P-loop containing nucleoside triphosphate hydrolases"/>
    <property type="match status" value="1"/>
</dbReference>
<evidence type="ECO:0000313" key="13">
    <source>
        <dbReference type="EMBL" id="SHK42176.1"/>
    </source>
</evidence>
<keyword evidence="5" id="KW-0235">DNA replication</keyword>
<dbReference type="GO" id="GO:0005524">
    <property type="term" value="F:ATP binding"/>
    <property type="evidence" value="ECO:0007669"/>
    <property type="project" value="UniProtKB-KW"/>
</dbReference>
<evidence type="ECO:0000256" key="7">
    <source>
        <dbReference type="ARBA" id="ARBA00022741"/>
    </source>
</evidence>
<dbReference type="Gene3D" id="1.20.272.10">
    <property type="match status" value="1"/>
</dbReference>
<dbReference type="FunFam" id="1.10.8.60:FF:000013">
    <property type="entry name" value="DNA polymerase III subunit gamma/tau"/>
    <property type="match status" value="1"/>
</dbReference>
<dbReference type="Pfam" id="PF13177">
    <property type="entry name" value="DNA_pol3_delta2"/>
    <property type="match status" value="1"/>
</dbReference>
<evidence type="ECO:0000256" key="8">
    <source>
        <dbReference type="ARBA" id="ARBA00022833"/>
    </source>
</evidence>
<dbReference type="Gene3D" id="1.10.8.60">
    <property type="match status" value="1"/>
</dbReference>
<dbReference type="EC" id="2.7.7.7" evidence="2"/>
<dbReference type="InterPro" id="IPR022754">
    <property type="entry name" value="DNA_pol_III_gamma-3"/>
</dbReference>
<evidence type="ECO:0000313" key="14">
    <source>
        <dbReference type="Proteomes" id="UP000183952"/>
    </source>
</evidence>
<name>A0A1M6SBX5_9CLOT</name>
<evidence type="ECO:0000256" key="5">
    <source>
        <dbReference type="ARBA" id="ARBA00022705"/>
    </source>
</evidence>
<feature type="domain" description="AAA+ ATPase" evidence="12">
    <location>
        <begin position="37"/>
        <end position="179"/>
    </location>
</feature>
<dbReference type="GO" id="GO:0003887">
    <property type="term" value="F:DNA-directed DNA polymerase activity"/>
    <property type="evidence" value="ECO:0007669"/>
    <property type="project" value="UniProtKB-KW"/>
</dbReference>
<comment type="similarity">
    <text evidence="1">Belongs to the DnaX/STICHEL family.</text>
</comment>
<evidence type="ECO:0000256" key="4">
    <source>
        <dbReference type="ARBA" id="ARBA00022695"/>
    </source>
</evidence>
<evidence type="ECO:0000259" key="12">
    <source>
        <dbReference type="SMART" id="SM00382"/>
    </source>
</evidence>
<proteinExistence type="inferred from homology"/>
<keyword evidence="8" id="KW-0862">Zinc</keyword>
<evidence type="ECO:0000256" key="11">
    <source>
        <dbReference type="ARBA" id="ARBA00049244"/>
    </source>
</evidence>
<dbReference type="InterPro" id="IPR050238">
    <property type="entry name" value="DNA_Rep/Repair_Clamp_Loader"/>
</dbReference>
<dbReference type="Gene3D" id="3.40.50.300">
    <property type="entry name" value="P-loop containing nucleotide triphosphate hydrolases"/>
    <property type="match status" value="1"/>
</dbReference>
<accession>A0A1M6SBX5</accession>
<evidence type="ECO:0000256" key="10">
    <source>
        <dbReference type="ARBA" id="ARBA00022932"/>
    </source>
</evidence>
<keyword evidence="14" id="KW-1185">Reference proteome</keyword>
<dbReference type="AlphaFoldDB" id="A0A1M6SBX5"/>
<keyword evidence="3" id="KW-0808">Transferase</keyword>
<keyword evidence="10" id="KW-0239">DNA-directed DNA polymerase</keyword>
<organism evidence="13 14">
    <name type="scientific">Hathewaya proteolytica DSM 3090</name>
    <dbReference type="NCBI Taxonomy" id="1121331"/>
    <lineage>
        <taxon>Bacteria</taxon>
        <taxon>Bacillati</taxon>
        <taxon>Bacillota</taxon>
        <taxon>Clostridia</taxon>
        <taxon>Eubacteriales</taxon>
        <taxon>Clostridiaceae</taxon>
        <taxon>Hathewaya</taxon>
    </lineage>
</organism>
<dbReference type="InterPro" id="IPR027417">
    <property type="entry name" value="P-loop_NTPase"/>
</dbReference>
<dbReference type="InterPro" id="IPR045085">
    <property type="entry name" value="HLD_clamp_pol_III_gamma_tau"/>
</dbReference>
<evidence type="ECO:0000256" key="3">
    <source>
        <dbReference type="ARBA" id="ARBA00022679"/>
    </source>
</evidence>
<evidence type="ECO:0000256" key="1">
    <source>
        <dbReference type="ARBA" id="ARBA00006360"/>
    </source>
</evidence>
<dbReference type="SUPFAM" id="SSF48019">
    <property type="entry name" value="post-AAA+ oligomerization domain-like"/>
    <property type="match status" value="1"/>
</dbReference>
<sequence>MSYTALYREWRPQRFEDVVGEEHVTTTLKNQIRLDKIAHAYLLCGTRGTGKTSTAKILAKAINCLNPQNGEPCNECDMCKKISSGLAVDIVELDAASHNSVDNIRDIIDEVQYAPREAKYKVYIIDEVHMLSMGAVNAFLKTLEEPPANVVFILATTDPQKLPITILSRCQRFDFKRIKSEEISKRLRKIVDEKNISADDNSLNLIARMCDGAMRDALSLLDQVISLDSKVKYDKVIDILGLVTNENMLKLVDNIIYKNIDKAILNIDDIVFSGKDIYIVIKELIGHMRNLMIVKVTNNPEEVIDMSVENISYLKEQAGKLQVEDIMRYIRILQEAEEQCRLSKQSRIFLELAIIKMIKVEYDTSKEVIVSRINNIERLIKEGKISVNLRDDLNSLEESTKSIGNDQFNKLNSNGSNGVKVESTRENNFSEVGENSNPSMGASNLTLDKVKSAWKDILDLIKSRREMIIYASLTTGILTSCKDGNIVISYTSEYAFNKKRLDNIDIQKKVNAIVSEVLKQPVNVHYVIEQEQTKKTKEEIIRESVGNVKFEVFE</sequence>
<dbReference type="GO" id="GO:0006261">
    <property type="term" value="P:DNA-templated DNA replication"/>
    <property type="evidence" value="ECO:0007669"/>
    <property type="project" value="TreeGrafter"/>
</dbReference>
<keyword evidence="4" id="KW-0548">Nucleotidyltransferase</keyword>
<dbReference type="PANTHER" id="PTHR11669:SF0">
    <property type="entry name" value="PROTEIN STICHEL-LIKE 2"/>
    <property type="match status" value="1"/>
</dbReference>
<dbReference type="GO" id="GO:0046872">
    <property type="term" value="F:metal ion binding"/>
    <property type="evidence" value="ECO:0007669"/>
    <property type="project" value="UniProtKB-KW"/>
</dbReference>
<dbReference type="RefSeq" id="WP_072904404.1">
    <property type="nucleotide sequence ID" value="NZ_FRAD01000027.1"/>
</dbReference>
<dbReference type="FunFam" id="3.40.50.300:FF:000014">
    <property type="entry name" value="DNA polymerase III subunit gamma/tau"/>
    <property type="match status" value="1"/>
</dbReference>
<keyword evidence="7" id="KW-0547">Nucleotide-binding</keyword>
<dbReference type="OrthoDB" id="9810148at2"/>
<dbReference type="InterPro" id="IPR008921">
    <property type="entry name" value="DNA_pol3_clamp-load_cplx_C"/>
</dbReference>
<dbReference type="InterPro" id="IPR012763">
    <property type="entry name" value="DNA_pol_III_sug/sutau_N"/>
</dbReference>
<dbReference type="NCBIfam" id="NF004046">
    <property type="entry name" value="PRK05563.1"/>
    <property type="match status" value="1"/>
</dbReference>
<dbReference type="Proteomes" id="UP000183952">
    <property type="component" value="Unassembled WGS sequence"/>
</dbReference>
<comment type="catalytic activity">
    <reaction evidence="11">
        <text>DNA(n) + a 2'-deoxyribonucleoside 5'-triphosphate = DNA(n+1) + diphosphate</text>
        <dbReference type="Rhea" id="RHEA:22508"/>
        <dbReference type="Rhea" id="RHEA-COMP:17339"/>
        <dbReference type="Rhea" id="RHEA-COMP:17340"/>
        <dbReference type="ChEBI" id="CHEBI:33019"/>
        <dbReference type="ChEBI" id="CHEBI:61560"/>
        <dbReference type="ChEBI" id="CHEBI:173112"/>
        <dbReference type="EC" id="2.7.7.7"/>
    </reaction>
</comment>
<dbReference type="NCBIfam" id="TIGR02397">
    <property type="entry name" value="dnaX_nterm"/>
    <property type="match status" value="1"/>
</dbReference>
<dbReference type="CDD" id="cd00009">
    <property type="entry name" value="AAA"/>
    <property type="match status" value="1"/>
</dbReference>
<dbReference type="STRING" id="1121331.SAMN02745248_02502"/>
<evidence type="ECO:0000256" key="2">
    <source>
        <dbReference type="ARBA" id="ARBA00012417"/>
    </source>
</evidence>
<dbReference type="GO" id="GO:0009360">
    <property type="term" value="C:DNA polymerase III complex"/>
    <property type="evidence" value="ECO:0007669"/>
    <property type="project" value="InterPro"/>
</dbReference>
<reference evidence="13 14" key="1">
    <citation type="submission" date="2016-11" db="EMBL/GenBank/DDBJ databases">
        <authorList>
            <person name="Jaros S."/>
            <person name="Januszkiewicz K."/>
            <person name="Wedrychowicz H."/>
        </authorList>
    </citation>
    <scope>NUCLEOTIDE SEQUENCE [LARGE SCALE GENOMIC DNA]</scope>
    <source>
        <strain evidence="13 14">DSM 3090</strain>
    </source>
</reference>
<dbReference type="Pfam" id="PF12169">
    <property type="entry name" value="DNA_pol3_gamma3"/>
    <property type="match status" value="1"/>
</dbReference>
<dbReference type="GO" id="GO:0003677">
    <property type="term" value="F:DNA binding"/>
    <property type="evidence" value="ECO:0007669"/>
    <property type="project" value="InterPro"/>
</dbReference>
<gene>
    <name evidence="13" type="ORF">SAMN02745248_02502</name>
</gene>
<keyword evidence="6" id="KW-0479">Metal-binding</keyword>
<dbReference type="Pfam" id="PF22608">
    <property type="entry name" value="DNAX_ATPase_lid"/>
    <property type="match status" value="1"/>
</dbReference>
<protein>
    <recommendedName>
        <fullName evidence="2">DNA-directed DNA polymerase</fullName>
        <ecNumber evidence="2">2.7.7.7</ecNumber>
    </recommendedName>
</protein>
<evidence type="ECO:0000256" key="6">
    <source>
        <dbReference type="ARBA" id="ARBA00022723"/>
    </source>
</evidence>
<evidence type="ECO:0000256" key="9">
    <source>
        <dbReference type="ARBA" id="ARBA00022840"/>
    </source>
</evidence>
<dbReference type="EMBL" id="FRAD01000027">
    <property type="protein sequence ID" value="SHK42176.1"/>
    <property type="molecule type" value="Genomic_DNA"/>
</dbReference>
<dbReference type="PANTHER" id="PTHR11669">
    <property type="entry name" value="REPLICATION FACTOR C / DNA POLYMERASE III GAMMA-TAU SUBUNIT"/>
    <property type="match status" value="1"/>
</dbReference>
<keyword evidence="9" id="KW-0067">ATP-binding</keyword>
<dbReference type="CDD" id="cd18137">
    <property type="entry name" value="HLD_clamp_pol_III_gamma_tau"/>
    <property type="match status" value="1"/>
</dbReference>